<keyword evidence="1" id="KW-0812">Transmembrane</keyword>
<protein>
    <submittedName>
        <fullName evidence="2">Uncharacterized protein</fullName>
    </submittedName>
</protein>
<feature type="transmembrane region" description="Helical" evidence="1">
    <location>
        <begin position="566"/>
        <end position="583"/>
    </location>
</feature>
<proteinExistence type="predicted"/>
<feature type="transmembrane region" description="Helical" evidence="1">
    <location>
        <begin position="701"/>
        <end position="719"/>
    </location>
</feature>
<keyword evidence="1" id="KW-1133">Transmembrane helix</keyword>
<dbReference type="EMBL" id="RQYT01000087">
    <property type="protein sequence ID" value="RRD47056.1"/>
    <property type="molecule type" value="Genomic_DNA"/>
</dbReference>
<gene>
    <name evidence="2" type="ORF">EII35_15295</name>
</gene>
<feature type="transmembrane region" description="Helical" evidence="1">
    <location>
        <begin position="648"/>
        <end position="669"/>
    </location>
</feature>
<feature type="transmembrane region" description="Helical" evidence="1">
    <location>
        <begin position="604"/>
        <end position="628"/>
    </location>
</feature>
<feature type="non-terminal residue" evidence="2">
    <location>
        <position position="754"/>
    </location>
</feature>
<evidence type="ECO:0000256" key="1">
    <source>
        <dbReference type="SAM" id="Phobius"/>
    </source>
</evidence>
<evidence type="ECO:0000313" key="2">
    <source>
        <dbReference type="EMBL" id="RRD47056.1"/>
    </source>
</evidence>
<keyword evidence="1" id="KW-0472">Membrane</keyword>
<sequence length="754" mass="81928">MNWPLFFIPWSELPNPVTKFQITWRITGNDGLNERLVMDRTNTIVIDYTNWSGKSGAINSEGFSFLTDDPNLTIDGTVSEPGVEISWWPVTVPRSTIFAVDPIAEAALLGESGDFLKPLAEFDKLAQQHGPFTVNVFPRTSPESEEIEFDLSDPIQARIAKYPGAQKGQRAALMGWYGMDSPFIGFLRNTQPYAPMNLTARIEEITNNNRVHVGDVHLDLAQATRPFNGGELEIGWPTGDQASSLELERYVVDQYHVSGLTPLKVKPTIQTGPLNTRPSFTVEPQGFEYAIPQMGFDELDGTGIGQEQSYRKRIPGTLRLGTWRQSGAAPFEVGTYTPQDLDDGLSYVPLGAYDPAEVTVTETGQILTPARNAQGLAAQPSSAIVSLQGAKELVDGDFISAVRIRVAGLDGLSRSEAMPRIDSVAAQLRGMGLDAFVVAGASLQPVNLWVPDYAFGTTDPATPQRVGDLGWVSQEFTTLGAVTWSETTTTQVVMMLFTAAITTAGILLIGVGLLTRPRRSADHALLTSLGWSTAARLRWTLLSQWPGLVLVAAATTMATVTTPPGMRWITGVFLLLAGAAVLASHPHRPQTSYVTGRIGSRRRLIALNLTETLLAGLAACTFALIGAALSWYQQVTTNTRVATAIGEILTSFLTVATLLIAVVTVIQLATTRLGEQTRAQRARFHYWHLGTPRRTLVRQHLLTSLQMLTGALLPPMAILGLTHRLALPVAPAAALSAGWLTLWFILRAVTALRW</sequence>
<feature type="transmembrane region" description="Helical" evidence="1">
    <location>
        <begin position="492"/>
        <end position="515"/>
    </location>
</feature>
<feature type="transmembrane region" description="Helical" evidence="1">
    <location>
        <begin position="725"/>
        <end position="746"/>
    </location>
</feature>
<dbReference type="AlphaFoldDB" id="A0A3P1WLW9"/>
<dbReference type="Proteomes" id="UP000280935">
    <property type="component" value="Unassembled WGS sequence"/>
</dbReference>
<name>A0A3P1WLW9_9ACTN</name>
<evidence type="ECO:0000313" key="3">
    <source>
        <dbReference type="Proteomes" id="UP000280935"/>
    </source>
</evidence>
<feature type="transmembrane region" description="Helical" evidence="1">
    <location>
        <begin position="536"/>
        <end position="560"/>
    </location>
</feature>
<accession>A0A3P1WLW9</accession>
<organism evidence="2 3">
    <name type="scientific">Arachnia propionica</name>
    <dbReference type="NCBI Taxonomy" id="1750"/>
    <lineage>
        <taxon>Bacteria</taxon>
        <taxon>Bacillati</taxon>
        <taxon>Actinomycetota</taxon>
        <taxon>Actinomycetes</taxon>
        <taxon>Propionibacteriales</taxon>
        <taxon>Propionibacteriaceae</taxon>
        <taxon>Arachnia</taxon>
    </lineage>
</organism>
<reference evidence="2 3" key="1">
    <citation type="submission" date="2018-11" db="EMBL/GenBank/DDBJ databases">
        <title>Genomes From Bacteria Associated with the Canine Oral Cavity: a Test Case for Automated Genome-Based Taxonomic Assignment.</title>
        <authorList>
            <person name="Coil D.A."/>
            <person name="Jospin G."/>
            <person name="Darling A.E."/>
            <person name="Wallis C."/>
            <person name="Davis I.J."/>
            <person name="Harris S."/>
            <person name="Eisen J.A."/>
            <person name="Holcombe L.J."/>
            <person name="O'Flynn C."/>
        </authorList>
    </citation>
    <scope>NUCLEOTIDE SEQUENCE [LARGE SCALE GENOMIC DNA]</scope>
    <source>
        <strain evidence="2 3">OH2822_COT-296</strain>
    </source>
</reference>
<comment type="caution">
    <text evidence="2">The sequence shown here is derived from an EMBL/GenBank/DDBJ whole genome shotgun (WGS) entry which is preliminary data.</text>
</comment>